<dbReference type="AlphaFoldDB" id="A0A833QBT6"/>
<comment type="caution">
    <text evidence="1">The sequence shown here is derived from an EMBL/GenBank/DDBJ whole genome shotgun (WGS) entry which is preliminary data.</text>
</comment>
<reference evidence="1" key="1">
    <citation type="submission" date="2020-01" db="EMBL/GenBank/DDBJ databases">
        <title>Genome sequence of Kobresia littledalei, the first chromosome-level genome in the family Cyperaceae.</title>
        <authorList>
            <person name="Qu G."/>
        </authorList>
    </citation>
    <scope>NUCLEOTIDE SEQUENCE</scope>
    <source>
        <strain evidence="1">C.B.Clarke</strain>
        <tissue evidence="1">Leaf</tissue>
    </source>
</reference>
<dbReference type="Proteomes" id="UP000623129">
    <property type="component" value="Unassembled WGS sequence"/>
</dbReference>
<name>A0A833QBT6_9POAL</name>
<evidence type="ECO:0000313" key="1">
    <source>
        <dbReference type="EMBL" id="KAF3321365.1"/>
    </source>
</evidence>
<dbReference type="EMBL" id="SWLB01000027">
    <property type="protein sequence ID" value="KAF3321365.1"/>
    <property type="molecule type" value="Genomic_DNA"/>
</dbReference>
<evidence type="ECO:0000313" key="2">
    <source>
        <dbReference type="Proteomes" id="UP000623129"/>
    </source>
</evidence>
<gene>
    <name evidence="1" type="ORF">FCM35_KLT14618</name>
</gene>
<accession>A0A833QBT6</accession>
<sequence length="95" mass="11133">MYREERRVVSDVKGKQKFYNWKLEQGKLRRGLGSAMLTWHGLERRIGLGKKPGVEILIIRTERTSFFLWARWHVGEVRKRVCGTLPLLSVLAPEI</sequence>
<keyword evidence="2" id="KW-1185">Reference proteome</keyword>
<protein>
    <submittedName>
        <fullName evidence="1">Uncharacterized protein</fullName>
    </submittedName>
</protein>
<proteinExistence type="predicted"/>
<organism evidence="1 2">
    <name type="scientific">Carex littledalei</name>
    <dbReference type="NCBI Taxonomy" id="544730"/>
    <lineage>
        <taxon>Eukaryota</taxon>
        <taxon>Viridiplantae</taxon>
        <taxon>Streptophyta</taxon>
        <taxon>Embryophyta</taxon>
        <taxon>Tracheophyta</taxon>
        <taxon>Spermatophyta</taxon>
        <taxon>Magnoliopsida</taxon>
        <taxon>Liliopsida</taxon>
        <taxon>Poales</taxon>
        <taxon>Cyperaceae</taxon>
        <taxon>Cyperoideae</taxon>
        <taxon>Cariceae</taxon>
        <taxon>Carex</taxon>
        <taxon>Carex subgen. Euthyceras</taxon>
    </lineage>
</organism>